<keyword evidence="2" id="KW-1185">Reference proteome</keyword>
<gene>
    <name evidence="1" type="ORF">Cspa_c04160</name>
</gene>
<protein>
    <submittedName>
        <fullName evidence="1">Uncharacterized protein</fullName>
    </submittedName>
</protein>
<dbReference type="PATRIC" id="fig|931276.5.peg.399"/>
<dbReference type="AlphaFoldDB" id="M1M8F7"/>
<dbReference type="RefSeq" id="WP_015390560.1">
    <property type="nucleotide sequence ID" value="NC_020291.1"/>
</dbReference>
<dbReference type="KEGG" id="csr:Cspa_c04160"/>
<evidence type="ECO:0000313" key="2">
    <source>
        <dbReference type="Proteomes" id="UP000011728"/>
    </source>
</evidence>
<dbReference type="EMBL" id="CP004121">
    <property type="protein sequence ID" value="AGF54234.1"/>
    <property type="molecule type" value="Genomic_DNA"/>
</dbReference>
<organism evidence="1 2">
    <name type="scientific">Clostridium saccharoperbutylacetonicum N1-4(HMT)</name>
    <dbReference type="NCBI Taxonomy" id="931276"/>
    <lineage>
        <taxon>Bacteria</taxon>
        <taxon>Bacillati</taxon>
        <taxon>Bacillota</taxon>
        <taxon>Clostridia</taxon>
        <taxon>Eubacteriales</taxon>
        <taxon>Clostridiaceae</taxon>
        <taxon>Clostridium</taxon>
    </lineage>
</organism>
<name>M1M8F7_9CLOT</name>
<dbReference type="Proteomes" id="UP000011728">
    <property type="component" value="Chromosome"/>
</dbReference>
<sequence length="73" mass="8341">MKKIFGVNDKTFHKEIKPEIIKQINKDPVYSKEFKKMGNNPDIGVDGSGNIVLKDVRTGKTLQTNWSFESFIP</sequence>
<evidence type="ECO:0000313" key="1">
    <source>
        <dbReference type="EMBL" id="AGF54234.1"/>
    </source>
</evidence>
<dbReference type="HOGENOM" id="CLU_2698154_0_0_9"/>
<dbReference type="STRING" id="36745.CLSAP_04210"/>
<reference evidence="1 2" key="1">
    <citation type="submission" date="2013-02" db="EMBL/GenBank/DDBJ databases">
        <title>Genome sequence of Clostridium saccharoperbutylacetonicum N1-4(HMT).</title>
        <authorList>
            <person name="Poehlein A."/>
            <person name="Daniel R."/>
        </authorList>
    </citation>
    <scope>NUCLEOTIDE SEQUENCE [LARGE SCALE GENOMIC DNA]</scope>
    <source>
        <strain evidence="2">N1-4(HMT)</strain>
    </source>
</reference>
<accession>M1M8F7</accession>
<proteinExistence type="predicted"/>
<dbReference type="OrthoDB" id="1899157at2"/>